<protein>
    <submittedName>
        <fullName evidence="4">NAD/NADP octopine/nopaline dehydrogenase</fullName>
    </submittedName>
</protein>
<proteinExistence type="predicted"/>
<dbReference type="AlphaFoldDB" id="A0A5C4JWG4"/>
<feature type="domain" description="Glycerol-3-phosphate dehydrogenase NAD-dependent N-terminal" evidence="2">
    <location>
        <begin position="2"/>
        <end position="101"/>
    </location>
</feature>
<dbReference type="Gene3D" id="1.10.1040.10">
    <property type="entry name" value="N-(1-d-carboxylethyl)-l-norvaline Dehydrogenase, domain 2"/>
    <property type="match status" value="1"/>
</dbReference>
<evidence type="ECO:0000256" key="1">
    <source>
        <dbReference type="ARBA" id="ARBA00023002"/>
    </source>
</evidence>
<dbReference type="GO" id="GO:0051287">
    <property type="term" value="F:NAD binding"/>
    <property type="evidence" value="ECO:0007669"/>
    <property type="project" value="InterPro"/>
</dbReference>
<evidence type="ECO:0000259" key="2">
    <source>
        <dbReference type="Pfam" id="PF01210"/>
    </source>
</evidence>
<gene>
    <name evidence="4" type="ORF">FF124_00575</name>
</gene>
<feature type="domain" description="Opine dehydrogenase" evidence="3">
    <location>
        <begin position="181"/>
        <end position="323"/>
    </location>
</feature>
<dbReference type="RefSeq" id="WP_138746535.1">
    <property type="nucleotide sequence ID" value="NZ_VCLB01000001.1"/>
</dbReference>
<reference evidence="4 5" key="2">
    <citation type="submission" date="2019-06" db="EMBL/GenBank/DDBJ databases">
        <title>Martelella lutilitoris sp. nov., isolated from a tidal mudflat.</title>
        <authorList>
            <person name="Kim Y.-J."/>
        </authorList>
    </citation>
    <scope>NUCLEOTIDE SEQUENCE [LARGE SCALE GENOMIC DNA]</scope>
    <source>
        <strain evidence="4 5">GH2-6</strain>
    </source>
</reference>
<evidence type="ECO:0000313" key="5">
    <source>
        <dbReference type="Proteomes" id="UP000307874"/>
    </source>
</evidence>
<dbReference type="OrthoDB" id="6135265at2"/>
<accession>A0A5C4JWG4</accession>
<dbReference type="InterPro" id="IPR003421">
    <property type="entry name" value="Opine_DH"/>
</dbReference>
<dbReference type="Pfam" id="PF01210">
    <property type="entry name" value="NAD_Gly3P_dh_N"/>
    <property type="match status" value="1"/>
</dbReference>
<dbReference type="InterPro" id="IPR051729">
    <property type="entry name" value="Opine/Lysopine_DH"/>
</dbReference>
<dbReference type="InterPro" id="IPR011128">
    <property type="entry name" value="G3P_DH_NAD-dep_N"/>
</dbReference>
<dbReference type="InterPro" id="IPR008927">
    <property type="entry name" value="6-PGluconate_DH-like_C_sf"/>
</dbReference>
<dbReference type="GO" id="GO:0016616">
    <property type="term" value="F:oxidoreductase activity, acting on the CH-OH group of donors, NAD or NADP as acceptor"/>
    <property type="evidence" value="ECO:0007669"/>
    <property type="project" value="InterPro"/>
</dbReference>
<sequence>MKIAILGAGNNAYGLAAFIADAGHAPVLWSPSGTNALALAEGTALMATGAVEFEGPVGVAASCEEAVSSADLVMIAMPVNGHRAAIDAMVDHLKPATPVIISSHSSFAALYLSRALRDAGKTLPIIAWGTTLLTARKNGDSAVVVNTVRQKVDMATVPFGAMDEGHALCTELFGDRFVRRDGLMAIALSNLNPQNHLGIALMNLTRMEKGETWGQGENITPAVGRFIEALDAERLAIAEKFGLHVKTVREHFSLSFHVPLASVSEMNQEMHAQGRGGFGPSTIESRYILEDVPFGLVATSALGRLVGVPAKLHEAGTAIFSAAYGRDLAADNDLLPALDFASLDRKALERLCRDGYAG</sequence>
<dbReference type="PANTHER" id="PTHR38015:SF1">
    <property type="entry name" value="OPINE DEHYDROGENASE DOMAIN-CONTAINING PROTEIN"/>
    <property type="match status" value="1"/>
</dbReference>
<evidence type="ECO:0000259" key="3">
    <source>
        <dbReference type="Pfam" id="PF02317"/>
    </source>
</evidence>
<dbReference type="PANTHER" id="PTHR38015">
    <property type="entry name" value="BLR6086 PROTEIN"/>
    <property type="match status" value="1"/>
</dbReference>
<comment type="caution">
    <text evidence="4">The sequence shown here is derived from an EMBL/GenBank/DDBJ whole genome shotgun (WGS) entry which is preliminary data.</text>
</comment>
<reference evidence="4 5" key="1">
    <citation type="submission" date="2019-05" db="EMBL/GenBank/DDBJ databases">
        <authorList>
            <person name="Lee S.D."/>
        </authorList>
    </citation>
    <scope>NUCLEOTIDE SEQUENCE [LARGE SCALE GENOMIC DNA]</scope>
    <source>
        <strain evidence="4 5">GH2-6</strain>
    </source>
</reference>
<organism evidence="4 5">
    <name type="scientific">Martelella lutilitoris</name>
    <dbReference type="NCBI Taxonomy" id="2583532"/>
    <lineage>
        <taxon>Bacteria</taxon>
        <taxon>Pseudomonadati</taxon>
        <taxon>Pseudomonadota</taxon>
        <taxon>Alphaproteobacteria</taxon>
        <taxon>Hyphomicrobiales</taxon>
        <taxon>Aurantimonadaceae</taxon>
        <taxon>Martelella</taxon>
    </lineage>
</organism>
<dbReference type="Pfam" id="PF02317">
    <property type="entry name" value="Octopine_DH"/>
    <property type="match status" value="1"/>
</dbReference>
<dbReference type="InterPro" id="IPR036291">
    <property type="entry name" value="NAD(P)-bd_dom_sf"/>
</dbReference>
<keyword evidence="5" id="KW-1185">Reference proteome</keyword>
<dbReference type="EMBL" id="VCLB01000001">
    <property type="protein sequence ID" value="TNB49491.1"/>
    <property type="molecule type" value="Genomic_DNA"/>
</dbReference>
<keyword evidence="1" id="KW-0560">Oxidoreductase</keyword>
<dbReference type="GO" id="GO:0046168">
    <property type="term" value="P:glycerol-3-phosphate catabolic process"/>
    <property type="evidence" value="ECO:0007669"/>
    <property type="project" value="InterPro"/>
</dbReference>
<name>A0A5C4JWG4_9HYPH</name>
<dbReference type="SUPFAM" id="SSF51735">
    <property type="entry name" value="NAD(P)-binding Rossmann-fold domains"/>
    <property type="match status" value="1"/>
</dbReference>
<dbReference type="Gene3D" id="3.40.50.720">
    <property type="entry name" value="NAD(P)-binding Rossmann-like Domain"/>
    <property type="match status" value="1"/>
</dbReference>
<dbReference type="Proteomes" id="UP000307874">
    <property type="component" value="Unassembled WGS sequence"/>
</dbReference>
<evidence type="ECO:0000313" key="4">
    <source>
        <dbReference type="EMBL" id="TNB49491.1"/>
    </source>
</evidence>
<dbReference type="SUPFAM" id="SSF48179">
    <property type="entry name" value="6-phosphogluconate dehydrogenase C-terminal domain-like"/>
    <property type="match status" value="1"/>
</dbReference>
<dbReference type="InterPro" id="IPR013328">
    <property type="entry name" value="6PGD_dom2"/>
</dbReference>